<feature type="compositionally biased region" description="Polar residues" evidence="5">
    <location>
        <begin position="390"/>
        <end position="403"/>
    </location>
</feature>
<feature type="compositionally biased region" description="Basic residues" evidence="5">
    <location>
        <begin position="422"/>
        <end position="436"/>
    </location>
</feature>
<dbReference type="GeneID" id="19168812"/>
<dbReference type="STRING" id="1182542.W9XU01"/>
<dbReference type="GO" id="GO:0003887">
    <property type="term" value="F:DNA-directed DNA polymerase activity"/>
    <property type="evidence" value="ECO:0007669"/>
    <property type="project" value="TreeGrafter"/>
</dbReference>
<reference evidence="6 7" key="1">
    <citation type="submission" date="2013-03" db="EMBL/GenBank/DDBJ databases">
        <title>The Genome Sequence of Capronia epimyces CBS 606.96.</title>
        <authorList>
            <consortium name="The Broad Institute Genomics Platform"/>
            <person name="Cuomo C."/>
            <person name="de Hoog S."/>
            <person name="Gorbushina A."/>
            <person name="Walker B."/>
            <person name="Young S.K."/>
            <person name="Zeng Q."/>
            <person name="Gargeya S."/>
            <person name="Fitzgerald M."/>
            <person name="Haas B."/>
            <person name="Abouelleil A."/>
            <person name="Allen A.W."/>
            <person name="Alvarado L."/>
            <person name="Arachchi H.M."/>
            <person name="Berlin A.M."/>
            <person name="Chapman S.B."/>
            <person name="Gainer-Dewar J."/>
            <person name="Goldberg J."/>
            <person name="Griggs A."/>
            <person name="Gujja S."/>
            <person name="Hansen M."/>
            <person name="Howarth C."/>
            <person name="Imamovic A."/>
            <person name="Ireland A."/>
            <person name="Larimer J."/>
            <person name="McCowan C."/>
            <person name="Murphy C."/>
            <person name="Pearson M."/>
            <person name="Poon T.W."/>
            <person name="Priest M."/>
            <person name="Roberts A."/>
            <person name="Saif S."/>
            <person name="Shea T."/>
            <person name="Sisk P."/>
            <person name="Sykes S."/>
            <person name="Wortman J."/>
            <person name="Nusbaum C."/>
            <person name="Birren B."/>
        </authorList>
    </citation>
    <scope>NUCLEOTIDE SEQUENCE [LARGE SCALE GENOMIC DNA]</scope>
    <source>
        <strain evidence="6 7">CBS 606.96</strain>
    </source>
</reference>
<dbReference type="Pfam" id="PF09507">
    <property type="entry name" value="CDC27"/>
    <property type="match status" value="1"/>
</dbReference>
<dbReference type="OrthoDB" id="514823at2759"/>
<dbReference type="PANTHER" id="PTHR17598">
    <property type="entry name" value="DNA POLYMERASE DELTA SUBUNIT 3"/>
    <property type="match status" value="1"/>
</dbReference>
<evidence type="ECO:0000313" key="7">
    <source>
        <dbReference type="Proteomes" id="UP000019478"/>
    </source>
</evidence>
<dbReference type="GO" id="GO:0043625">
    <property type="term" value="C:delta DNA polymerase complex"/>
    <property type="evidence" value="ECO:0007669"/>
    <property type="project" value="InterPro"/>
</dbReference>
<organism evidence="6 7">
    <name type="scientific">Capronia epimyces CBS 606.96</name>
    <dbReference type="NCBI Taxonomy" id="1182542"/>
    <lineage>
        <taxon>Eukaryota</taxon>
        <taxon>Fungi</taxon>
        <taxon>Dikarya</taxon>
        <taxon>Ascomycota</taxon>
        <taxon>Pezizomycotina</taxon>
        <taxon>Eurotiomycetes</taxon>
        <taxon>Chaetothyriomycetidae</taxon>
        <taxon>Chaetothyriales</taxon>
        <taxon>Herpotrichiellaceae</taxon>
        <taxon>Capronia</taxon>
    </lineage>
</organism>
<protein>
    <recommendedName>
        <fullName evidence="2">DNA polymerase delta subunit 3</fullName>
    </recommendedName>
</protein>
<evidence type="ECO:0000256" key="3">
    <source>
        <dbReference type="ARBA" id="ARBA00022705"/>
    </source>
</evidence>
<dbReference type="Proteomes" id="UP000019478">
    <property type="component" value="Unassembled WGS sequence"/>
</dbReference>
<feature type="compositionally biased region" description="Polar residues" evidence="5">
    <location>
        <begin position="103"/>
        <end position="112"/>
    </location>
</feature>
<evidence type="ECO:0000256" key="1">
    <source>
        <dbReference type="ARBA" id="ARBA00004123"/>
    </source>
</evidence>
<dbReference type="InterPro" id="IPR041913">
    <property type="entry name" value="POLD3_sf"/>
</dbReference>
<feature type="compositionally biased region" description="Basic and acidic residues" evidence="5">
    <location>
        <begin position="322"/>
        <end position="342"/>
    </location>
</feature>
<comment type="subcellular location">
    <subcellularLocation>
        <location evidence="1">Nucleus</location>
    </subcellularLocation>
</comment>
<dbReference type="GO" id="GO:0006297">
    <property type="term" value="P:nucleotide-excision repair, DNA gap filling"/>
    <property type="evidence" value="ECO:0007669"/>
    <property type="project" value="TreeGrafter"/>
</dbReference>
<dbReference type="GO" id="GO:0006271">
    <property type="term" value="P:DNA strand elongation involved in DNA replication"/>
    <property type="evidence" value="ECO:0007669"/>
    <property type="project" value="TreeGrafter"/>
</dbReference>
<evidence type="ECO:0000256" key="4">
    <source>
        <dbReference type="ARBA" id="ARBA00023242"/>
    </source>
</evidence>
<dbReference type="eggNOG" id="ENOG502QPSW">
    <property type="taxonomic scope" value="Eukaryota"/>
</dbReference>
<feature type="region of interest" description="Disordered" evidence="5">
    <location>
        <begin position="194"/>
        <end position="506"/>
    </location>
</feature>
<evidence type="ECO:0000313" key="6">
    <source>
        <dbReference type="EMBL" id="EXJ84027.1"/>
    </source>
</evidence>
<feature type="compositionally biased region" description="Basic and acidic residues" evidence="5">
    <location>
        <begin position="437"/>
        <end position="450"/>
    </location>
</feature>
<dbReference type="InterPro" id="IPR019038">
    <property type="entry name" value="POLD3"/>
</dbReference>
<evidence type="ECO:0000256" key="5">
    <source>
        <dbReference type="SAM" id="MobiDB-lite"/>
    </source>
</evidence>
<accession>W9XU01</accession>
<proteinExistence type="predicted"/>
<dbReference type="Gene3D" id="3.90.1030.20">
    <property type="entry name" value="DNA polymerase delta, p66 (Cdc27) subunit, wHTH domain"/>
    <property type="match status" value="1"/>
</dbReference>
<name>W9XU01_9EURO</name>
<keyword evidence="7" id="KW-1185">Reference proteome</keyword>
<feature type="compositionally biased region" description="Basic and acidic residues" evidence="5">
    <location>
        <begin position="79"/>
        <end position="91"/>
    </location>
</feature>
<dbReference type="PANTHER" id="PTHR17598:SF13">
    <property type="entry name" value="DNA POLYMERASE DELTA SUBUNIT 3"/>
    <property type="match status" value="1"/>
</dbReference>
<sequence length="506" mass="55239">MADDFKKYLATEILSEQRTLSYRNVSRALRVHVNAAKCMLYDFYGFQNEKRPGSVYATYLVSGVKKPRKTVGGTNGTTDGHKHGDYDEDKPIPSSPPPFTSSMLEPSQQSSHAPEESETQVPVRTITIVREEDLEAVKQQYETVTSMHIYSLSPTRLQDLVTLTDVSRGLFSDRFTKEDPLLTNKIYGIIQNPNVRRRKGKKPVFPQGPSPKFQPVKDDPKPPKSSAVTTDTTATAKPTESSRPSSRGSASTTGSGRQPALKRDASDLFKAFAKQGQQKSKPKPTPSQDEDTPMPDDDEGVSEDEALFLDTGTRKAATTKKRPSDVKKDRDDKAAKLRKMMESDDEAEPAVSNAKKAAGVNQEPVAAQNGTVAAEDDEEIAWSDSDTEKQQQSAPKQNASTGNVGDELMATPAVASASAAGPRRRRGRRKVMKKRTMKDEDGYLVTKEEAAWESFSEDEPEPVPKKEAPRSSLGSGKTQSNSQKGAGGKPGAKKGGTIMSFFGKKS</sequence>
<dbReference type="HOGENOM" id="CLU_047736_0_0_1"/>
<gene>
    <name evidence="6" type="ORF">A1O3_04694</name>
</gene>
<feature type="compositionally biased region" description="Polar residues" evidence="5">
    <location>
        <begin position="472"/>
        <end position="483"/>
    </location>
</feature>
<dbReference type="AlphaFoldDB" id="W9XU01"/>
<feature type="compositionally biased region" description="Low complexity" evidence="5">
    <location>
        <begin position="227"/>
        <end position="257"/>
    </location>
</feature>
<keyword evidence="4" id="KW-0539">Nucleus</keyword>
<feature type="compositionally biased region" description="Low complexity" evidence="5">
    <location>
        <begin position="410"/>
        <end position="421"/>
    </location>
</feature>
<comment type="caution">
    <text evidence="6">The sequence shown here is derived from an EMBL/GenBank/DDBJ whole genome shotgun (WGS) entry which is preliminary data.</text>
</comment>
<feature type="region of interest" description="Disordered" evidence="5">
    <location>
        <begin position="67"/>
        <end position="123"/>
    </location>
</feature>
<evidence type="ECO:0000256" key="2">
    <source>
        <dbReference type="ARBA" id="ARBA00017589"/>
    </source>
</evidence>
<feature type="compositionally biased region" description="Gly residues" evidence="5">
    <location>
        <begin position="485"/>
        <end position="494"/>
    </location>
</feature>
<dbReference type="RefSeq" id="XP_007733012.1">
    <property type="nucleotide sequence ID" value="XM_007734822.1"/>
</dbReference>
<dbReference type="EMBL" id="AMGY01000004">
    <property type="protein sequence ID" value="EXJ84027.1"/>
    <property type="molecule type" value="Genomic_DNA"/>
</dbReference>
<dbReference type="GO" id="GO:1904161">
    <property type="term" value="P:DNA synthesis involved in UV-damage excision repair"/>
    <property type="evidence" value="ECO:0007669"/>
    <property type="project" value="TreeGrafter"/>
</dbReference>
<feature type="compositionally biased region" description="Acidic residues" evidence="5">
    <location>
        <begin position="288"/>
        <end position="307"/>
    </location>
</feature>
<keyword evidence="3" id="KW-0235">DNA replication</keyword>